<name>A0ACD5Z6Q6_AVESA</name>
<dbReference type="EnsemblPlants" id="AVESA.00010b.r2.6CG1114670.2">
    <property type="protein sequence ID" value="AVESA.00010b.r2.6CG1114670.2.CDS"/>
    <property type="gene ID" value="AVESA.00010b.r2.6CG1114670"/>
</dbReference>
<protein>
    <submittedName>
        <fullName evidence="1">Uncharacterized protein</fullName>
    </submittedName>
</protein>
<accession>A0ACD5Z6Q6</accession>
<sequence length="535" mass="61730">MEPNKQPLTPKSIGKSGLPNNYRRMKQKLQLKVEVNEPNIQKDKEALKEEAISSELLYKEEVPPADEDDTEEVQSMDEKKNVNNLFNRGSPMRLVWVCKAMTKPQRDLIINSEFGGFLNMKCSKLIPELCRFLMDCFNPDRCELDFGPRGRVPGTVQSIHRIMGVPMGSIPVAYQMDSQSTGVIMEMFGIPNGRQPSITSVETQLGPTYPANNDYLRKFTIFSVSTVFAPTTCTRVSPKCYPPVINTEAIKRLNWAKFTIDILIQTSKAKGIKNRFKACMPYLMVLYVDSLETDAIDVPEKGTRICIWTNKMINQIVTLDTHIDGSFEKLPACFRNKFSMFSLDPSIVDMFIKCHVLGILSEETKLRSATCVHDKNVKKAFVFSPEKRLDHKEQVTFPVLQNLTPELKDFTGHYYLIVLNLKAERFEIMDSLRAEGNQGLMKDARLIIGSIKYMWSKNYTESKINIQKYKTVHIPTPMQSTTFDCGFFMLKFIEYWTGRKMLTFNPMNMPIIRKIFTLKWLEWEENQTEWMEKLH</sequence>
<evidence type="ECO:0000313" key="2">
    <source>
        <dbReference type="Proteomes" id="UP001732700"/>
    </source>
</evidence>
<reference evidence="1" key="2">
    <citation type="submission" date="2025-09" db="UniProtKB">
        <authorList>
            <consortium name="EnsemblPlants"/>
        </authorList>
    </citation>
    <scope>IDENTIFICATION</scope>
</reference>
<keyword evidence="2" id="KW-1185">Reference proteome</keyword>
<dbReference type="Proteomes" id="UP001732700">
    <property type="component" value="Chromosome 6C"/>
</dbReference>
<proteinExistence type="predicted"/>
<reference evidence="1" key="1">
    <citation type="submission" date="2021-05" db="EMBL/GenBank/DDBJ databases">
        <authorList>
            <person name="Scholz U."/>
            <person name="Mascher M."/>
            <person name="Fiebig A."/>
        </authorList>
    </citation>
    <scope>NUCLEOTIDE SEQUENCE [LARGE SCALE GENOMIC DNA]</scope>
</reference>
<evidence type="ECO:0000313" key="1">
    <source>
        <dbReference type="EnsemblPlants" id="AVESA.00010b.r2.6CG1114670.2.CDS"/>
    </source>
</evidence>
<organism evidence="1 2">
    <name type="scientific">Avena sativa</name>
    <name type="common">Oat</name>
    <dbReference type="NCBI Taxonomy" id="4498"/>
    <lineage>
        <taxon>Eukaryota</taxon>
        <taxon>Viridiplantae</taxon>
        <taxon>Streptophyta</taxon>
        <taxon>Embryophyta</taxon>
        <taxon>Tracheophyta</taxon>
        <taxon>Spermatophyta</taxon>
        <taxon>Magnoliopsida</taxon>
        <taxon>Liliopsida</taxon>
        <taxon>Poales</taxon>
        <taxon>Poaceae</taxon>
        <taxon>BOP clade</taxon>
        <taxon>Pooideae</taxon>
        <taxon>Poodae</taxon>
        <taxon>Poeae</taxon>
        <taxon>Poeae Chloroplast Group 1 (Aveneae type)</taxon>
        <taxon>Aveninae</taxon>
        <taxon>Avena</taxon>
    </lineage>
</organism>